<feature type="transmembrane region" description="Helical" evidence="6">
    <location>
        <begin position="179"/>
        <end position="199"/>
    </location>
</feature>
<protein>
    <submittedName>
        <fullName evidence="7">Uncharacterized protein</fullName>
    </submittedName>
</protein>
<evidence type="ECO:0000256" key="1">
    <source>
        <dbReference type="ARBA" id="ARBA00004651"/>
    </source>
</evidence>
<dbReference type="PANTHER" id="PTHR30250:SF27">
    <property type="entry name" value="POLYSACCHARIDE BIOSYNTHESIS PROTEIN"/>
    <property type="match status" value="1"/>
</dbReference>
<feature type="transmembrane region" description="Helical" evidence="6">
    <location>
        <begin position="331"/>
        <end position="353"/>
    </location>
</feature>
<feature type="transmembrane region" description="Helical" evidence="6">
    <location>
        <begin position="153"/>
        <end position="173"/>
    </location>
</feature>
<name>A0A6J4L529_9CHLR</name>
<feature type="transmembrane region" description="Helical" evidence="6">
    <location>
        <begin position="453"/>
        <end position="476"/>
    </location>
</feature>
<evidence type="ECO:0000256" key="6">
    <source>
        <dbReference type="SAM" id="Phobius"/>
    </source>
</evidence>
<feature type="transmembrane region" description="Helical" evidence="6">
    <location>
        <begin position="365"/>
        <end position="386"/>
    </location>
</feature>
<organism evidence="7">
    <name type="scientific">uncultured Chloroflexia bacterium</name>
    <dbReference type="NCBI Taxonomy" id="1672391"/>
    <lineage>
        <taxon>Bacteria</taxon>
        <taxon>Bacillati</taxon>
        <taxon>Chloroflexota</taxon>
        <taxon>Chloroflexia</taxon>
        <taxon>environmental samples</taxon>
    </lineage>
</organism>
<dbReference type="EMBL" id="CADCTR010001945">
    <property type="protein sequence ID" value="CAA9321568.1"/>
    <property type="molecule type" value="Genomic_DNA"/>
</dbReference>
<evidence type="ECO:0000256" key="4">
    <source>
        <dbReference type="ARBA" id="ARBA00022989"/>
    </source>
</evidence>
<gene>
    <name evidence="7" type="ORF">AVDCRST_MAG93-5772</name>
</gene>
<keyword evidence="4 6" id="KW-1133">Transmembrane helix</keyword>
<feature type="transmembrane region" description="Helical" evidence="6">
    <location>
        <begin position="301"/>
        <end position="319"/>
    </location>
</feature>
<feature type="transmembrane region" description="Helical" evidence="6">
    <location>
        <begin position="392"/>
        <end position="413"/>
    </location>
</feature>
<feature type="transmembrane region" description="Helical" evidence="6">
    <location>
        <begin position="81"/>
        <end position="109"/>
    </location>
</feature>
<proteinExistence type="predicted"/>
<feature type="transmembrane region" description="Helical" evidence="6">
    <location>
        <begin position="425"/>
        <end position="447"/>
    </location>
</feature>
<dbReference type="InterPro" id="IPR002797">
    <property type="entry name" value="Polysacc_synth"/>
</dbReference>
<feature type="transmembrane region" description="Helical" evidence="6">
    <location>
        <begin position="235"/>
        <end position="257"/>
    </location>
</feature>
<keyword evidence="2" id="KW-1003">Cell membrane</keyword>
<keyword evidence="5 6" id="KW-0472">Membrane</keyword>
<evidence type="ECO:0000256" key="2">
    <source>
        <dbReference type="ARBA" id="ARBA00022475"/>
    </source>
</evidence>
<dbReference type="AlphaFoldDB" id="A0A6J4L529"/>
<feature type="transmembrane region" description="Helical" evidence="6">
    <location>
        <begin position="121"/>
        <end position="141"/>
    </location>
</feature>
<dbReference type="Pfam" id="PF01943">
    <property type="entry name" value="Polysacc_synt"/>
    <property type="match status" value="1"/>
</dbReference>
<evidence type="ECO:0000256" key="5">
    <source>
        <dbReference type="ARBA" id="ARBA00023136"/>
    </source>
</evidence>
<evidence type="ECO:0000313" key="7">
    <source>
        <dbReference type="EMBL" id="CAA9321568.1"/>
    </source>
</evidence>
<sequence>MGRIARGAGISTFGQGLGRILAYVTQILLARMYGPAQLGLYAIGLTIVGIANILAELGMSRAVMGQGAQYRAEGDASRMRGVILLALGTTFTSSLALSISMFFGAGFLAVEVFSKPLLEGVFKAFSAAVPFFTLMSIALWATEGFQTVKYSTAVRHIWQPLINAVLIVAFYFLGTTILGAVSAYVVSMIFAFVLALYYLQRLFPELLDRNTPLVFESSAAFGVSRQAWVYQLAEYANAYVAVTVLGVYATAGAVGIYNVATRTATISGIMYTAFLAIFSPMIASLYSRGLLVDLGYLYKEVSRWIFSAGLVIFLLILLLSNDILAVFGEEFVSGSSAMIIVAGAYFFASSIGATNRVLTMTRYQYIYMLATIAALATGLVLSFALIPAYDMLGAALATAGSIVVANAITLAAVRRVMNLWPYDRQYLKSLLAGILAATVVLFTRWLLPVPEGLLAILVFAPLFLAVFAVSLLGLGLSPSDQQFLKTLWAAVWRADVRSSP</sequence>
<evidence type="ECO:0000256" key="3">
    <source>
        <dbReference type="ARBA" id="ARBA00022692"/>
    </source>
</evidence>
<dbReference type="GO" id="GO:0005886">
    <property type="term" value="C:plasma membrane"/>
    <property type="evidence" value="ECO:0007669"/>
    <property type="project" value="UniProtKB-SubCell"/>
</dbReference>
<comment type="subcellular location">
    <subcellularLocation>
        <location evidence="1">Cell membrane</location>
        <topology evidence="1">Multi-pass membrane protein</topology>
    </subcellularLocation>
</comment>
<dbReference type="InterPro" id="IPR050833">
    <property type="entry name" value="Poly_Biosynth_Transport"/>
</dbReference>
<dbReference type="PANTHER" id="PTHR30250">
    <property type="entry name" value="PST FAMILY PREDICTED COLANIC ACID TRANSPORTER"/>
    <property type="match status" value="1"/>
</dbReference>
<reference evidence="7" key="1">
    <citation type="submission" date="2020-02" db="EMBL/GenBank/DDBJ databases">
        <authorList>
            <person name="Meier V. D."/>
        </authorList>
    </citation>
    <scope>NUCLEOTIDE SEQUENCE</scope>
    <source>
        <strain evidence="7">AVDCRST_MAG93</strain>
    </source>
</reference>
<accession>A0A6J4L529</accession>
<feature type="transmembrane region" description="Helical" evidence="6">
    <location>
        <begin position="38"/>
        <end position="60"/>
    </location>
</feature>
<feature type="transmembrane region" description="Helical" evidence="6">
    <location>
        <begin position="269"/>
        <end position="289"/>
    </location>
</feature>
<keyword evidence="3 6" id="KW-0812">Transmembrane</keyword>
<dbReference type="CDD" id="cd13128">
    <property type="entry name" value="MATE_Wzx_like"/>
    <property type="match status" value="1"/>
</dbReference>